<feature type="domain" description="Chorein N-terminal" evidence="3">
    <location>
        <begin position="5"/>
        <end position="95"/>
    </location>
</feature>
<feature type="region of interest" description="Disordered" evidence="2">
    <location>
        <begin position="268"/>
        <end position="289"/>
    </location>
</feature>
<organism evidence="4 5">
    <name type="scientific">Leptosia nina</name>
    <dbReference type="NCBI Taxonomy" id="320188"/>
    <lineage>
        <taxon>Eukaryota</taxon>
        <taxon>Metazoa</taxon>
        <taxon>Ecdysozoa</taxon>
        <taxon>Arthropoda</taxon>
        <taxon>Hexapoda</taxon>
        <taxon>Insecta</taxon>
        <taxon>Pterygota</taxon>
        <taxon>Neoptera</taxon>
        <taxon>Endopterygota</taxon>
        <taxon>Lepidoptera</taxon>
        <taxon>Glossata</taxon>
        <taxon>Ditrysia</taxon>
        <taxon>Papilionoidea</taxon>
        <taxon>Pieridae</taxon>
        <taxon>Pierinae</taxon>
        <taxon>Leptosia</taxon>
    </lineage>
</organism>
<protein>
    <recommendedName>
        <fullName evidence="3">Chorein N-terminal domain-containing protein</fullName>
    </recommendedName>
</protein>
<dbReference type="InterPro" id="IPR039782">
    <property type="entry name" value="VPS13B"/>
</dbReference>
<dbReference type="Pfam" id="PF12624">
    <property type="entry name" value="VPS13_N"/>
    <property type="match status" value="1"/>
</dbReference>
<dbReference type="InterPro" id="IPR026854">
    <property type="entry name" value="VPS13_N"/>
</dbReference>
<dbReference type="EMBL" id="CAVLEF010000279">
    <property type="protein sequence ID" value="CAK1554618.1"/>
    <property type="molecule type" value="Genomic_DNA"/>
</dbReference>
<name>A0AAV1K2H6_9NEOP</name>
<comment type="caution">
    <text evidence="4">The sequence shown here is derived from an EMBL/GenBank/DDBJ whole genome shotgun (WGS) entry which is preliminary data.</text>
</comment>
<feature type="region of interest" description="Disordered" evidence="2">
    <location>
        <begin position="868"/>
        <end position="934"/>
    </location>
</feature>
<dbReference type="PANTHER" id="PTHR12517:SF0">
    <property type="entry name" value="INTERMEMBRANE LIPID TRANSFER PROTEIN VPS13B"/>
    <property type="match status" value="1"/>
</dbReference>
<accession>A0AAV1K2H6</accession>
<evidence type="ECO:0000313" key="5">
    <source>
        <dbReference type="Proteomes" id="UP001497472"/>
    </source>
</evidence>
<keyword evidence="1" id="KW-0813">Transport</keyword>
<evidence type="ECO:0000256" key="1">
    <source>
        <dbReference type="ARBA" id="ARBA00022448"/>
    </source>
</evidence>
<feature type="region of interest" description="Disordered" evidence="2">
    <location>
        <begin position="1140"/>
        <end position="1168"/>
    </location>
</feature>
<evidence type="ECO:0000259" key="3">
    <source>
        <dbReference type="Pfam" id="PF12624"/>
    </source>
</evidence>
<keyword evidence="5" id="KW-1185">Reference proteome</keyword>
<evidence type="ECO:0000313" key="4">
    <source>
        <dbReference type="EMBL" id="CAK1554618.1"/>
    </source>
</evidence>
<evidence type="ECO:0000256" key="2">
    <source>
        <dbReference type="SAM" id="MobiDB-lite"/>
    </source>
</evidence>
<gene>
    <name evidence="4" type="ORF">LNINA_LOCUS13516</name>
</gene>
<sequence length="3903" mass="437069">MFNIETYITPILLSYLDKYVQNFKAADAQVSLWGGGVTLHNLVLKAGVLQQEVALPFTLISGRIHELLIQVPWTKIMSEPIVVTINTIECILSLDPSIPDETVLQERRRSQVVEAPPGYMQALVRRIVSNISVRINSLIVKYVHDDIVLSLTVKRLAIDSVGGDWQPLFADIDPADPQIRRLVCLDDLTLCLDKSDSDGKIRFYQEPVLYRCQLDLRVLTRLVSAKTRRASSFVVQLRSSLMSWGVTSEQLELLLRLLRDNPLANRKPMSPAPKQSFMQPPLHSAASNSAEPVRSESWSQWAWSWLPTWMDREGFEESPAPAAPIPLAFTVYLEQVALVFKVLEEEFGRQRSRNILSLSAKHAVVKGSICSPTLLRVKFGARDVSLSSNGRCVCGHDNINTIKDEPTVYLVKTYVDEDDWKWTDEDFNGHKIELGVAADERMSDSPVDMSENAQAHPECSQRQMMAQTNVADDDKEVFWTKMSPVFYVELSHDRAPSDQLVNPYDNPPRDFEYSDWVEECVIKVVTQPLSLQVSADLLHRMGVIKQILESSLFQNQDPPMRTLTVEECEALSDNLPQRRIGIEMKGMRVRLIPWDHSLTERPREVPIVLDVEIPKAVLNVAAPLYPHRVCSAACQMPYKSEPLWQGARLHVSGNVSLEARVCSLTDQQPRPCLRAQLNFVTHSLLHKDYFTSRKIPDFNYTVKIREASICGSSARLQASYLVPMSLLMKETCALLKHTTLASDALSDEEAVAIDVAFEELMVWGYKTKQVHTYVLTLRSVKTTAHHAPKGLDPKQVWLFSGPDSPTTTQYLRTRFQFCKVPMEDSVDYLGIWLEPTAFCVDPLLGAWLAYRPKHKILESRSTMSLIRTTPSAQYLSRRRQTPPSSSGRGGSRSGSGTEQVHSRTRSLHSTQSGSEKSEKREVKSVAQTPNPVPESRWSEETLLKMYERLKRLLIAVEMGLVLVYVTSSSADAAGCETVRDAIERHAMASQKVLVISLGRWSVISPTTKNLWDEVKLDGPTFFTPKNDKTTVVEDAFPWRMRLADVSCYTLEVRAGTERSGKEKAAKGLKSQLKSTHVTSSRTILELVTTSITLSLVAKSMKIRLHPKRTEPKRRMESCSHDDLTKYFTSGIDFKPSTLKEFVRGPSRRKGQSSPERKEADQDQATSEDMYVQNGPIVSLGVNIHADTPPVNIRLDQDQISVIGEAIHNCIHVLNLLQKPPTVIPKPYLSSSSQRSLLRCTSELETQSVSIDAESIHPSEELIPIFEAFPEKEPEKLKTFLWFQWVVSHATLLVTTPQLKLAFDTDDVICSLDMQERYNQLKIKVASASVRHYERTSNDEWVAGVLGGRVLEAREPINATEESDFLAITVTSVLISTLPASLNEELTLKSFSKSKAEDCIFEIYLALAPLEAVLRPNILEQIVSIAREFTPKSVCPKLHQENGSQELQRPLVYVNAGGLRLLLADQIYSNTDDTIMFVMGKTTVNPYPQNPICRNTVNPAPDNTWISGLVLEGRQYEVIVKSLALRSVKFQQLADHEVLQSELLKTSGENPALKWSQEIASPVITPILHSMDVSLVLAPPVYVMGALICGPGVEINFVTDCSLELSLNRLNMMINTLQSFSETFENRENFSCAHLADMCPYAGLTEDDISPDISVADSDITIAEVTKSTQEVSRIVRTDSGIVTSQSGHESLQKKSVAFVDYSAKSSEYFELWIAMWLVEISLYVNDDGSQEVVDLRPPVSYRPPTKEPASPLSEPMVKVIIEEFKDSKRDDPPSSLGASRSLTETVRNADSAKQKIDLANILPLARKTEGNLPLVHMTLSLPNLYFFRQKNRRRIQASLFKLWVGLGAGETDEQWHSPLITTGCGTLDPETGIEPALLTLQGVLAPSSNSSGEKRRYPLKVEIDRPVQLELSTDKLKRIKGIMKLVEKNVPRNEDPIVKRVSKKPPLYRFRKLMVHNNIETISIRTSDMEVKGDLGAISWKVTSLQVGAGKKPDRLSCKLLFNIQTFIIGSADVHHLLQPMVIGIYFDATWEVWRRVEHTLSAREPTIRLCVDLDRAIFDVRPEDLDALFQIHKAVQDLADTSELESVDSKETASVSSTTFLLQCTNTSSKCLTTVPSAGVGSETVDNFYKDDFRSGAFKLVKEGPVPMAYQILIQEDRVMWRYPHPRAIVKLVVSPVSDQEDETECVLELYSPLLCRWERHSVFKIPITEETEYPLYFKTSEAVFASLWRVKICRHHKSSPTNYKFDITKFLSGRDPVAYNPPPESYAVLNSPITGQHLFGVLRMDSTFAPRLLPRLSLAVKISCLELNVHNTMPTINREARNLEGYYVSRPLCRSHRVMNVRVTDSAVHLLVATTPKVVFDAELSSDIIDSATGTLEPFITEFRSQGVLYLEKTPRLYVRASKIAIDINVPRVYTVRSLADDWLRAHGQKFKNMKLASFKKQANNPIDALDGRVALWVHNECSVALRIGQERTEEVVPVGAGVSLAYRWRSPLAPKKLRFAFAGPCTDWHWSNSIEFREGSCKVWLEELEDESTTEKSLSYNDNNTTLYIRVEGTGARRDMYLTGRLSLVNVLRQPLVYKVRYRHTSVNPWQTITAGVLNQEAIGPSVLCGNGSAVLKVKFTSEDAGWSGDIPVQECRRENFPWLVKIPRQGEVPFTAVWCRVVRSRSDGRVIAAFWPFYVLTSQLPLDINMTITSEFRSDPEPKPQYVNSQTAPGRGACTHISAPGTSGDRHNLVIQYKDLECPVTKSKVELRYELAETPVFEESTPVQTVEDLLALLKEWLNKSSRDSNSNWPYTVVKNHWIGTWKPALLQPKCDVNIRYIPVRVGGGCALEVRLSPRVLFANASTIALTLRSYDGAPLCKVEPGVAISPPLIIVTKPFYISVEMGRETFVSTKLQVCNKEPGRYVEPSPQHVWLDYPTRCAIHCNHKVALLSLMYELEESINVFGLTSTYAIRNLLKTNLLVSTIAVPKEKEQLSVLRPKTYKVIHPTAEDSLECTPLTRFSIQGRWRGEHVDELDTFLCFTLDDKLLGPVAAPICLAAAPLRRPIALKQGNRVIPVVVCQQQHTGRWIITVSEDPCPQFLIHNRTAKPLAIAEPEKTRDIKLTDHAPRIGTQECTGAKWWCIVEANSSTYYSCPDYYTNYPPTTCTKRLLLPLLVGIVREEADPEWSEPFSVHNGETLLQLSTGIMIKLNIKCNPHTTVIELLDVDQCDLSASEIRRQLIILENSPQVIESDDVNSTSKNKLLNRPQESHERNLYKITDRSNANNTSQVEICKEELDTKSKVVMVATTTERGSLENLSHAVKDDINESLKTEREAERVAFNEQAGYSTTWQDGSKTVWSKRSNEMDRVRALVDSVTITFSKYSDDLPILAVTMQRLSLWARENARKQRVSLSLANIQIDNTQYESGEYDFAVVATTDMPIVRDLWPPLWNMNIDMFEMMEDKSGLVLITRNDRWSAGGQHFNELTKLEAKVGPLGLYLEDAYVTALVDLARVALPPTASSSDSDALTEAANLRRPLRIRRLYIHPLHLTLTLHTAVRMYIALDQSPLLLSEFELLYVMTSQENLVRALTVHYLSAAILGAGWVVGGLDLLGSPAAVAARVAEASGGLRGIASAAGAALLRSLSACARSVARNLDLLAGDEEHTRRAAAARRRQPPSLMAGIVDGVSNFAITLLGAVGGLAHHPLLAVVVGETDSRVVGLRRGFIGAIAKPLSATADLVASAGHGLLNQTGWDPIPQPLWSKKQLKESAVSWRRDSVRWAFRLPEMSVRAGFEAQLGDLQLQLLLTDKYLVIFDTEMDRVIESVSFKNCVVAPWLGGECINVRISLRKSSKMSQLRVASDDDYVTEINPTALARIARYTGATDEGEQESSRDLSLVPHPGFACALHAALTVAVRRNTL</sequence>
<reference evidence="4 5" key="1">
    <citation type="submission" date="2023-11" db="EMBL/GenBank/DDBJ databases">
        <authorList>
            <person name="Okamura Y."/>
        </authorList>
    </citation>
    <scope>NUCLEOTIDE SEQUENCE [LARGE SCALE GENOMIC DNA]</scope>
</reference>
<dbReference type="PANTHER" id="PTHR12517">
    <property type="entry name" value="VACUOLAR PROTEIN SORTING-ASSOCIATED PROTEIN 13B"/>
    <property type="match status" value="1"/>
</dbReference>
<dbReference type="Proteomes" id="UP001497472">
    <property type="component" value="Unassembled WGS sequence"/>
</dbReference>
<proteinExistence type="predicted"/>